<accession>A0A4U0TRM5</accession>
<feature type="region of interest" description="Disordered" evidence="2">
    <location>
        <begin position="312"/>
        <end position="417"/>
    </location>
</feature>
<dbReference type="EMBL" id="NAJL01000044">
    <property type="protein sequence ID" value="TKA24435.1"/>
    <property type="molecule type" value="Genomic_DNA"/>
</dbReference>
<dbReference type="Proteomes" id="UP000308549">
    <property type="component" value="Unassembled WGS sequence"/>
</dbReference>
<organism evidence="3 4">
    <name type="scientific">Salinomyces thailandicus</name>
    <dbReference type="NCBI Taxonomy" id="706561"/>
    <lineage>
        <taxon>Eukaryota</taxon>
        <taxon>Fungi</taxon>
        <taxon>Dikarya</taxon>
        <taxon>Ascomycota</taxon>
        <taxon>Pezizomycotina</taxon>
        <taxon>Dothideomycetes</taxon>
        <taxon>Dothideomycetidae</taxon>
        <taxon>Mycosphaerellales</taxon>
        <taxon>Teratosphaeriaceae</taxon>
        <taxon>Salinomyces</taxon>
    </lineage>
</organism>
<name>A0A4U0TRM5_9PEZI</name>
<evidence type="ECO:0000256" key="1">
    <source>
        <dbReference type="SAM" id="Coils"/>
    </source>
</evidence>
<dbReference type="AlphaFoldDB" id="A0A4U0TRM5"/>
<keyword evidence="4" id="KW-1185">Reference proteome</keyword>
<proteinExistence type="predicted"/>
<feature type="compositionally biased region" description="Basic and acidic residues" evidence="2">
    <location>
        <begin position="333"/>
        <end position="347"/>
    </location>
</feature>
<feature type="coiled-coil region" evidence="1">
    <location>
        <begin position="280"/>
        <end position="307"/>
    </location>
</feature>
<evidence type="ECO:0000313" key="3">
    <source>
        <dbReference type="EMBL" id="TKA24435.1"/>
    </source>
</evidence>
<feature type="compositionally biased region" description="Basic and acidic residues" evidence="2">
    <location>
        <begin position="401"/>
        <end position="417"/>
    </location>
</feature>
<protein>
    <submittedName>
        <fullName evidence="3">Uncharacterized protein</fullName>
    </submittedName>
</protein>
<gene>
    <name evidence="3" type="ORF">B0A50_06755</name>
</gene>
<evidence type="ECO:0000313" key="4">
    <source>
        <dbReference type="Proteomes" id="UP000308549"/>
    </source>
</evidence>
<comment type="caution">
    <text evidence="3">The sequence shown here is derived from an EMBL/GenBank/DDBJ whole genome shotgun (WGS) entry which is preliminary data.</text>
</comment>
<keyword evidence="1" id="KW-0175">Coiled coil</keyword>
<reference evidence="3 4" key="1">
    <citation type="submission" date="2017-03" db="EMBL/GenBank/DDBJ databases">
        <title>Genomes of endolithic fungi from Antarctica.</title>
        <authorList>
            <person name="Coleine C."/>
            <person name="Masonjones S."/>
            <person name="Stajich J.E."/>
        </authorList>
    </citation>
    <scope>NUCLEOTIDE SEQUENCE [LARGE SCALE GENOMIC DNA]</scope>
    <source>
        <strain evidence="3 4">CCFEE 6315</strain>
    </source>
</reference>
<evidence type="ECO:0000256" key="2">
    <source>
        <dbReference type="SAM" id="MobiDB-lite"/>
    </source>
</evidence>
<sequence length="417" mass="45601">MNVRKPYLGLTDRTTWDHVAVHDPLIALLRHIYLRATHQPTALKPQELAKQQMKLQMKQKPVQTPVPAIDYDVVKRSAEVGGRTITVSQRQSLGCGGGLQVTVEPTTDDALEMVHSILDGTYFTRTLPPAALSPLSTGNEAAGLFPALATARASHTEPENRPSVPASSSPGFSWSPVVWPAIFFAVCVACLLFWEVRSRISELEREQTERGAECEGLRGKLRALEEQLAVEQKEHATAITHLTLERNDAVRKKDEFEQAFGDIENAAQLTEKLMEERAEKTKGQRAMQIMSNRNDKLEQEIKNLHAASALLPRTAGNEPDSNDYAATDGETSVNKDKRSDADAKSDTTEDGTNGNGAGSQDGGEEDGETMTEPKKKKRPRGGKNRRKGPPKATGEAMGEAMGEKGLSEEARALQEGE</sequence>
<feature type="compositionally biased region" description="Low complexity" evidence="2">
    <location>
        <begin position="390"/>
        <end position="400"/>
    </location>
</feature>
<feature type="compositionally biased region" description="Basic residues" evidence="2">
    <location>
        <begin position="374"/>
        <end position="389"/>
    </location>
</feature>